<comment type="function">
    <text evidence="7">Catalyzes the transfer of a ribosyl phosphate group from 5-phosphoribose 1-diphosphate to orotate, leading to the formation of orotidine monophosphate (OMP).</text>
</comment>
<feature type="domain" description="Phosphoribosyltransferase" evidence="8">
    <location>
        <begin position="62"/>
        <end position="150"/>
    </location>
</feature>
<evidence type="ECO:0000256" key="6">
    <source>
        <dbReference type="ARBA" id="ARBA00022975"/>
    </source>
</evidence>
<keyword evidence="10" id="KW-1185">Reference proteome</keyword>
<keyword evidence="4 7" id="KW-0808">Transferase</keyword>
<dbReference type="EC" id="2.4.2.10" evidence="2 7"/>
<comment type="subunit">
    <text evidence="7">Homodimer.</text>
</comment>
<evidence type="ECO:0000256" key="2">
    <source>
        <dbReference type="ARBA" id="ARBA00011971"/>
    </source>
</evidence>
<dbReference type="PANTHER" id="PTHR43864">
    <property type="entry name" value="HYPOXANTHINE/GUANINE PHOSPHORIBOSYLTRANSFERASE"/>
    <property type="match status" value="1"/>
</dbReference>
<evidence type="ECO:0000256" key="7">
    <source>
        <dbReference type="HAMAP-Rule" id="MF_01208"/>
    </source>
</evidence>
<sequence>MSVLSDTAALLAWVERSGALQKGHFKLASGLHASRFFRCIKLFQDPNACEALFVELACRFQAQSPDVVMGANEAGSILAFELARRLGAEVAIARQSQDEQRYRLIEGFELVPGARVLVVDDITTTGGTAKQLVEIVRQANGIPVGVGLVATKGIFAIDLGCPTEVLLELQGMDAVDPQDCPLCQQGIPLSG</sequence>
<dbReference type="InterPro" id="IPR050118">
    <property type="entry name" value="Pur/Pyrimidine_PRTase"/>
</dbReference>
<evidence type="ECO:0000256" key="4">
    <source>
        <dbReference type="ARBA" id="ARBA00022679"/>
    </source>
</evidence>
<name>A0ABT0CC38_THEVL</name>
<proteinExistence type="inferred from homology"/>
<dbReference type="EMBL" id="JAFIRA010000025">
    <property type="protein sequence ID" value="MCJ2543320.1"/>
    <property type="molecule type" value="Genomic_DNA"/>
</dbReference>
<organism evidence="9 10">
    <name type="scientific">Thermostichus vulcanus str. 'Rupite'</name>
    <dbReference type="NCBI Taxonomy" id="2813851"/>
    <lineage>
        <taxon>Bacteria</taxon>
        <taxon>Bacillati</taxon>
        <taxon>Cyanobacteriota</taxon>
        <taxon>Cyanophyceae</taxon>
        <taxon>Thermostichales</taxon>
        <taxon>Thermostichaceae</taxon>
        <taxon>Thermostichus</taxon>
    </lineage>
</organism>
<evidence type="ECO:0000256" key="1">
    <source>
        <dbReference type="ARBA" id="ARBA00004889"/>
    </source>
</evidence>
<reference evidence="9" key="1">
    <citation type="submission" date="2021-02" db="EMBL/GenBank/DDBJ databases">
        <title>The CRISPR/cas machinery reduction and long-range gene transfer in the hot spring cyanobacterium Synechococcus.</title>
        <authorList>
            <person name="Dvorak P."/>
            <person name="Jahodarova E."/>
            <person name="Hasler P."/>
            <person name="Poulickova A."/>
        </authorList>
    </citation>
    <scope>NUCLEOTIDE SEQUENCE</scope>
    <source>
        <strain evidence="9">Rupite</strain>
    </source>
</reference>
<dbReference type="RefSeq" id="WP_244350597.1">
    <property type="nucleotide sequence ID" value="NZ_JAFIRA010000025.1"/>
</dbReference>
<dbReference type="SUPFAM" id="SSF53271">
    <property type="entry name" value="PRTase-like"/>
    <property type="match status" value="1"/>
</dbReference>
<feature type="binding site" description="in other chain" evidence="7">
    <location>
        <begin position="120"/>
        <end position="128"/>
    </location>
    <ligand>
        <name>5-phospho-alpha-D-ribose 1-diphosphate</name>
        <dbReference type="ChEBI" id="CHEBI:58017"/>
        <note>ligand shared between dimeric partners</note>
    </ligand>
</feature>
<feature type="binding site" evidence="7">
    <location>
        <position position="124"/>
    </location>
    <ligand>
        <name>orotate</name>
        <dbReference type="ChEBI" id="CHEBI:30839"/>
    </ligand>
</feature>
<comment type="caution">
    <text evidence="9">The sequence shown here is derived from an EMBL/GenBank/DDBJ whole genome shotgun (WGS) entry which is preliminary data.</text>
</comment>
<comment type="catalytic activity">
    <reaction evidence="7">
        <text>orotidine 5'-phosphate + diphosphate = orotate + 5-phospho-alpha-D-ribose 1-diphosphate</text>
        <dbReference type="Rhea" id="RHEA:10380"/>
        <dbReference type="ChEBI" id="CHEBI:30839"/>
        <dbReference type="ChEBI" id="CHEBI:33019"/>
        <dbReference type="ChEBI" id="CHEBI:57538"/>
        <dbReference type="ChEBI" id="CHEBI:58017"/>
        <dbReference type="EC" id="2.4.2.10"/>
    </reaction>
</comment>
<evidence type="ECO:0000313" key="9">
    <source>
        <dbReference type="EMBL" id="MCJ2543320.1"/>
    </source>
</evidence>
<keyword evidence="5" id="KW-0660">Purine salvage</keyword>
<comment type="pathway">
    <text evidence="1 7">Pyrimidine metabolism; UMP biosynthesis via de novo pathway; UMP from orotate: step 1/2.</text>
</comment>
<evidence type="ECO:0000259" key="8">
    <source>
        <dbReference type="Pfam" id="PF00156"/>
    </source>
</evidence>
<comment type="caution">
    <text evidence="7">Lacks conserved residue(s) required for the propagation of feature annotation.</text>
</comment>
<dbReference type="Pfam" id="PF00156">
    <property type="entry name" value="Pribosyltran"/>
    <property type="match status" value="1"/>
</dbReference>
<keyword evidence="6 7" id="KW-0665">Pyrimidine biosynthesis</keyword>
<keyword evidence="7" id="KW-0460">Magnesium</keyword>
<dbReference type="Proteomes" id="UP000830835">
    <property type="component" value="Unassembled WGS sequence"/>
</dbReference>
<dbReference type="HAMAP" id="MF_01208">
    <property type="entry name" value="PyrE"/>
    <property type="match status" value="1"/>
</dbReference>
<dbReference type="CDD" id="cd06223">
    <property type="entry name" value="PRTases_typeI"/>
    <property type="match status" value="1"/>
</dbReference>
<keyword evidence="3 7" id="KW-0328">Glycosyltransferase</keyword>
<feature type="binding site" evidence="7">
    <location>
        <begin position="36"/>
        <end position="37"/>
    </location>
    <ligand>
        <name>orotate</name>
        <dbReference type="ChEBI" id="CHEBI:30839"/>
    </ligand>
</feature>
<dbReference type="Gene3D" id="3.40.50.2020">
    <property type="match status" value="1"/>
</dbReference>
<accession>A0ABT0CC38</accession>
<evidence type="ECO:0000256" key="3">
    <source>
        <dbReference type="ARBA" id="ARBA00022676"/>
    </source>
</evidence>
<dbReference type="InterPro" id="IPR000836">
    <property type="entry name" value="PRTase_dom"/>
</dbReference>
<dbReference type="PANTHER" id="PTHR43864:SF1">
    <property type="entry name" value="XANTHINE PHOSPHORIBOSYLTRANSFERASE"/>
    <property type="match status" value="1"/>
</dbReference>
<comment type="similarity">
    <text evidence="7">Belongs to the purine/pyrimidine phosphoribosyltransferase family. PyrE subfamily.</text>
</comment>
<feature type="binding site" evidence="7">
    <location>
        <position position="94"/>
    </location>
    <ligand>
        <name>5-phospho-alpha-D-ribose 1-diphosphate</name>
        <dbReference type="ChEBI" id="CHEBI:58017"/>
        <note>ligand shared between dimeric partners</note>
    </ligand>
</feature>
<evidence type="ECO:0000313" key="10">
    <source>
        <dbReference type="Proteomes" id="UP000830835"/>
    </source>
</evidence>
<dbReference type="InterPro" id="IPR023031">
    <property type="entry name" value="OPRT"/>
</dbReference>
<protein>
    <recommendedName>
        <fullName evidence="2 7">Orotate phosphoribosyltransferase</fullName>
        <shortName evidence="7">OPRT</shortName>
        <shortName evidence="7">OPRTase</shortName>
        <ecNumber evidence="2 7">2.4.2.10</ecNumber>
    </recommendedName>
</protein>
<dbReference type="InterPro" id="IPR029057">
    <property type="entry name" value="PRTase-like"/>
</dbReference>
<comment type="cofactor">
    <cofactor evidence="7">
        <name>Mg(2+)</name>
        <dbReference type="ChEBI" id="CHEBI:18420"/>
    </cofactor>
</comment>
<gene>
    <name evidence="7" type="primary">pyrE</name>
    <name evidence="9" type="ORF">JX360_10450</name>
</gene>
<evidence type="ECO:0000256" key="5">
    <source>
        <dbReference type="ARBA" id="ARBA00022726"/>
    </source>
</evidence>